<keyword evidence="2" id="KW-1185">Reference proteome</keyword>
<accession>A0A545TSV9</accession>
<dbReference type="Proteomes" id="UP000315252">
    <property type="component" value="Unassembled WGS sequence"/>
</dbReference>
<protein>
    <submittedName>
        <fullName evidence="1">Uncharacterized protein</fullName>
    </submittedName>
</protein>
<organism evidence="1 2">
    <name type="scientific">Denitrobaculum tricleocarpae</name>
    <dbReference type="NCBI Taxonomy" id="2591009"/>
    <lineage>
        <taxon>Bacteria</taxon>
        <taxon>Pseudomonadati</taxon>
        <taxon>Pseudomonadota</taxon>
        <taxon>Alphaproteobacteria</taxon>
        <taxon>Rhodospirillales</taxon>
        <taxon>Rhodospirillaceae</taxon>
        <taxon>Denitrobaculum</taxon>
    </lineage>
</organism>
<name>A0A545TSV9_9PROT</name>
<dbReference type="AlphaFoldDB" id="A0A545TSV9"/>
<gene>
    <name evidence="1" type="ORF">FKG95_08965</name>
</gene>
<proteinExistence type="predicted"/>
<evidence type="ECO:0000313" key="2">
    <source>
        <dbReference type="Proteomes" id="UP000315252"/>
    </source>
</evidence>
<dbReference type="RefSeq" id="WP_142896028.1">
    <property type="nucleotide sequence ID" value="NZ_ML660054.1"/>
</dbReference>
<dbReference type="EMBL" id="VHSH01000003">
    <property type="protein sequence ID" value="TQV80315.1"/>
    <property type="molecule type" value="Genomic_DNA"/>
</dbReference>
<comment type="caution">
    <text evidence="1">The sequence shown here is derived from an EMBL/GenBank/DDBJ whole genome shotgun (WGS) entry which is preliminary data.</text>
</comment>
<evidence type="ECO:0000313" key="1">
    <source>
        <dbReference type="EMBL" id="TQV80315.1"/>
    </source>
</evidence>
<sequence length="411" mass="44708">MQNNMSALRVRPVDVGGSIGKGLQIKNAMSEMKERDRLQKANAAFAESFADGMPTDPAGRQAMVAKAAQVNPKMAFDASTYLSNMDATTRAREIEEAGILNRSFKNVKDPQSYAAVRQGLLRIGINDIPEVYNPNEVANVLAMSQAIMAPQEGFTLSQGQQRFNVDGTPVASVAPKSKLLSDAELKQKMQVAQAGKTDIDLGTQEKEEQKQRGKFLVENFSAISERASAAEQTLQQLAIARAIPVETGAAAPMKAAIGAYARALGFEPEAIGLDQASSAQAFTGIMNNLVLTKMQAQKGPQTENDAARIEATLARLGNTPEANDFLFRSAEALERRAVEQRRFYESHFAANGTYDGAGPAWDKFKVETPLVGTNPKSGVPVFFHEFAKEVMRVNRGATQEQILDLWKSKYD</sequence>
<reference evidence="1 2" key="1">
    <citation type="submission" date="2019-06" db="EMBL/GenBank/DDBJ databases">
        <title>Whole genome sequence for Rhodospirillaceae sp. R148.</title>
        <authorList>
            <person name="Wang G."/>
        </authorList>
    </citation>
    <scope>NUCLEOTIDE SEQUENCE [LARGE SCALE GENOMIC DNA]</scope>
    <source>
        <strain evidence="1 2">R148</strain>
    </source>
</reference>
<dbReference type="OrthoDB" id="8858031at2"/>